<dbReference type="NCBIfam" id="NF001221">
    <property type="entry name" value="PRK00197.1"/>
    <property type="match status" value="1"/>
</dbReference>
<protein>
    <recommendedName>
        <fullName evidence="7">Gamma-glutamyl phosphate reductase</fullName>
        <shortName evidence="7">GPR</shortName>
        <ecNumber evidence="7">1.2.1.41</ecNumber>
    </recommendedName>
    <alternativeName>
        <fullName evidence="7">Glutamate-5-semialdehyde dehydrogenase</fullName>
    </alternativeName>
    <alternativeName>
        <fullName evidence="7">Glutamyl-gamma-semialdehyde dehydrogenase</fullName>
        <shortName evidence="7">GSA dehydrogenase</shortName>
    </alternativeName>
</protein>
<evidence type="ECO:0000256" key="7">
    <source>
        <dbReference type="HAMAP-Rule" id="MF_00412"/>
    </source>
</evidence>
<dbReference type="EC" id="1.2.1.41" evidence="7"/>
<reference evidence="9" key="1">
    <citation type="submission" date="2020-10" db="EMBL/GenBank/DDBJ databases">
        <authorList>
            <person name="Gilroy R."/>
        </authorList>
    </citation>
    <scope>NUCLEOTIDE SEQUENCE</scope>
    <source>
        <strain evidence="9">17213</strain>
    </source>
</reference>
<keyword evidence="5 7" id="KW-0560">Oxidoreductase</keyword>
<dbReference type="InterPro" id="IPR012134">
    <property type="entry name" value="Glu-5-SA_DH"/>
</dbReference>
<dbReference type="InterPro" id="IPR000965">
    <property type="entry name" value="GPR_dom"/>
</dbReference>
<evidence type="ECO:0000256" key="5">
    <source>
        <dbReference type="ARBA" id="ARBA00023002"/>
    </source>
</evidence>
<evidence type="ECO:0000256" key="1">
    <source>
        <dbReference type="ARBA" id="ARBA00004985"/>
    </source>
</evidence>
<comment type="caution">
    <text evidence="9">The sequence shown here is derived from an EMBL/GenBank/DDBJ whole genome shotgun (WGS) entry which is preliminary data.</text>
</comment>
<comment type="similarity">
    <text evidence="7">Belongs to the gamma-glutamyl phosphate reductase family.</text>
</comment>
<dbReference type="InterPro" id="IPR015590">
    <property type="entry name" value="Aldehyde_DH_dom"/>
</dbReference>
<dbReference type="GO" id="GO:0055129">
    <property type="term" value="P:L-proline biosynthetic process"/>
    <property type="evidence" value="ECO:0007669"/>
    <property type="project" value="UniProtKB-UniRule"/>
</dbReference>
<dbReference type="SUPFAM" id="SSF53720">
    <property type="entry name" value="ALDH-like"/>
    <property type="match status" value="1"/>
</dbReference>
<dbReference type="PANTHER" id="PTHR11063">
    <property type="entry name" value="GLUTAMATE SEMIALDEHYDE DEHYDROGENASE"/>
    <property type="match status" value="1"/>
</dbReference>
<evidence type="ECO:0000256" key="3">
    <source>
        <dbReference type="ARBA" id="ARBA00022650"/>
    </source>
</evidence>
<evidence type="ECO:0000256" key="4">
    <source>
        <dbReference type="ARBA" id="ARBA00022857"/>
    </source>
</evidence>
<dbReference type="EMBL" id="JADINH010000215">
    <property type="protein sequence ID" value="MBO8416843.1"/>
    <property type="molecule type" value="Genomic_DNA"/>
</dbReference>
<dbReference type="Gene3D" id="3.40.605.10">
    <property type="entry name" value="Aldehyde Dehydrogenase, Chain A, domain 1"/>
    <property type="match status" value="1"/>
</dbReference>
<dbReference type="GO" id="GO:0004350">
    <property type="term" value="F:glutamate-5-semialdehyde dehydrogenase activity"/>
    <property type="evidence" value="ECO:0007669"/>
    <property type="project" value="UniProtKB-UniRule"/>
</dbReference>
<sequence length="420" mass="45967">MGQIAELCRKAQQASYQTAVLTTAQKNNLLRAIAAKIRERRREIEDANQVDLKAASEKKIAPAMLDRLNLNPARFEEMVSGVEKVALLDDPIGQEYDGRIVPSGLKIVKRRVPLGVVAAIYEARPNVTADIAALCLKSGNACVLRGGSEAICTNLAIYQCIREVLMKNNLNPYAVSFLKSTKREDVLELLGQDEFVDVVIPRGGESLHRFCRQNSTIPVIIGGFGVSHIYVGRTADLVKAVPLIINAKVQKPSACNALDTLLIEKSRVEELCSRLAVQLKDYKVDIHAHGECYECFKKLNYPQLFEGRPEDFDTEWLSLAMNVAPVADAAAAAAHLRAHKACHSDAVLSNELSEIDTFIKGAGSACVYVNASTRFTDGGQFGLGAEVAISTQKLHARGPMALTELTTYQYVCRGDYLCRS</sequence>
<feature type="domain" description="Aldehyde dehydrogenase" evidence="8">
    <location>
        <begin position="3"/>
        <end position="285"/>
    </location>
</feature>
<evidence type="ECO:0000256" key="6">
    <source>
        <dbReference type="ARBA" id="ARBA00049024"/>
    </source>
</evidence>
<dbReference type="Proteomes" id="UP000823631">
    <property type="component" value="Unassembled WGS sequence"/>
</dbReference>
<dbReference type="InterPro" id="IPR016163">
    <property type="entry name" value="Ald_DH_C"/>
</dbReference>
<comment type="function">
    <text evidence="7">Catalyzes the NADPH-dependent reduction of L-glutamate 5-phosphate into L-glutamate 5-semialdehyde and phosphate. The product spontaneously undergoes cyclization to form 1-pyrroline-5-carboxylate.</text>
</comment>
<dbReference type="InterPro" id="IPR016161">
    <property type="entry name" value="Ald_DH/histidinol_DH"/>
</dbReference>
<keyword evidence="2 7" id="KW-0028">Amino-acid biosynthesis</keyword>
<dbReference type="PANTHER" id="PTHR11063:SF8">
    <property type="entry name" value="DELTA-1-PYRROLINE-5-CARBOXYLATE SYNTHASE"/>
    <property type="match status" value="1"/>
</dbReference>
<gene>
    <name evidence="7" type="primary">proA</name>
    <name evidence="9" type="ORF">IAB19_10725</name>
</gene>
<keyword evidence="3 7" id="KW-0641">Proline biosynthesis</keyword>
<dbReference type="Pfam" id="PF00171">
    <property type="entry name" value="Aldedh"/>
    <property type="match status" value="1"/>
</dbReference>
<keyword evidence="7" id="KW-0963">Cytoplasm</keyword>
<dbReference type="InterPro" id="IPR016162">
    <property type="entry name" value="Ald_DH_N"/>
</dbReference>
<dbReference type="HAMAP" id="MF_00412">
    <property type="entry name" value="ProA"/>
    <property type="match status" value="1"/>
</dbReference>
<dbReference type="GO" id="GO:0005737">
    <property type="term" value="C:cytoplasm"/>
    <property type="evidence" value="ECO:0007669"/>
    <property type="project" value="UniProtKB-SubCell"/>
</dbReference>
<dbReference type="CDD" id="cd07079">
    <property type="entry name" value="ALDH_F18-19_ProA-GPR"/>
    <property type="match status" value="1"/>
</dbReference>
<evidence type="ECO:0000259" key="8">
    <source>
        <dbReference type="Pfam" id="PF00171"/>
    </source>
</evidence>
<evidence type="ECO:0000313" key="10">
    <source>
        <dbReference type="Proteomes" id="UP000823631"/>
    </source>
</evidence>
<name>A0A9D9GTT0_9GAMM</name>
<organism evidence="9 10">
    <name type="scientific">Candidatus Avisuccinivibrio stercorigallinarum</name>
    <dbReference type="NCBI Taxonomy" id="2840704"/>
    <lineage>
        <taxon>Bacteria</taxon>
        <taxon>Pseudomonadati</taxon>
        <taxon>Pseudomonadota</taxon>
        <taxon>Gammaproteobacteria</taxon>
        <taxon>Aeromonadales</taxon>
        <taxon>Succinivibrionaceae</taxon>
        <taxon>Succinivibrionaceae incertae sedis</taxon>
        <taxon>Candidatus Avisuccinivibrio</taxon>
    </lineage>
</organism>
<dbReference type="PIRSF" id="PIRSF000151">
    <property type="entry name" value="GPR"/>
    <property type="match status" value="1"/>
</dbReference>
<dbReference type="Gene3D" id="3.40.309.10">
    <property type="entry name" value="Aldehyde Dehydrogenase, Chain A, domain 2"/>
    <property type="match status" value="1"/>
</dbReference>
<comment type="subcellular location">
    <subcellularLocation>
        <location evidence="7">Cytoplasm</location>
    </subcellularLocation>
</comment>
<dbReference type="GO" id="GO:0050661">
    <property type="term" value="F:NADP binding"/>
    <property type="evidence" value="ECO:0007669"/>
    <property type="project" value="InterPro"/>
</dbReference>
<dbReference type="NCBIfam" id="TIGR00407">
    <property type="entry name" value="proA"/>
    <property type="match status" value="1"/>
</dbReference>
<evidence type="ECO:0000313" key="9">
    <source>
        <dbReference type="EMBL" id="MBO8416843.1"/>
    </source>
</evidence>
<keyword evidence="4 7" id="KW-0521">NADP</keyword>
<proteinExistence type="inferred from homology"/>
<accession>A0A9D9GTT0</accession>
<reference evidence="9" key="2">
    <citation type="journal article" date="2021" name="PeerJ">
        <title>Extensive microbial diversity within the chicken gut microbiome revealed by metagenomics and culture.</title>
        <authorList>
            <person name="Gilroy R."/>
            <person name="Ravi A."/>
            <person name="Getino M."/>
            <person name="Pursley I."/>
            <person name="Horton D.L."/>
            <person name="Alikhan N.F."/>
            <person name="Baker D."/>
            <person name="Gharbi K."/>
            <person name="Hall N."/>
            <person name="Watson M."/>
            <person name="Adriaenssens E.M."/>
            <person name="Foster-Nyarko E."/>
            <person name="Jarju S."/>
            <person name="Secka A."/>
            <person name="Antonio M."/>
            <person name="Oren A."/>
            <person name="Chaudhuri R.R."/>
            <person name="La Ragione R."/>
            <person name="Hildebrand F."/>
            <person name="Pallen M.J."/>
        </authorList>
    </citation>
    <scope>NUCLEOTIDE SEQUENCE</scope>
    <source>
        <strain evidence="9">17213</strain>
    </source>
</reference>
<evidence type="ECO:0000256" key="2">
    <source>
        <dbReference type="ARBA" id="ARBA00022605"/>
    </source>
</evidence>
<dbReference type="AlphaFoldDB" id="A0A9D9GTT0"/>
<comment type="pathway">
    <text evidence="1 7">Amino-acid biosynthesis; L-proline biosynthesis; L-glutamate 5-semialdehyde from L-glutamate: step 2/2.</text>
</comment>
<comment type="catalytic activity">
    <reaction evidence="6 7">
        <text>L-glutamate 5-semialdehyde + phosphate + NADP(+) = L-glutamyl 5-phosphate + NADPH + H(+)</text>
        <dbReference type="Rhea" id="RHEA:19541"/>
        <dbReference type="ChEBI" id="CHEBI:15378"/>
        <dbReference type="ChEBI" id="CHEBI:43474"/>
        <dbReference type="ChEBI" id="CHEBI:57783"/>
        <dbReference type="ChEBI" id="CHEBI:58066"/>
        <dbReference type="ChEBI" id="CHEBI:58274"/>
        <dbReference type="ChEBI" id="CHEBI:58349"/>
        <dbReference type="EC" id="1.2.1.41"/>
    </reaction>
</comment>